<organism evidence="3 4">
    <name type="scientific">Oecophyllibacter saccharovorans</name>
    <dbReference type="NCBI Taxonomy" id="2558360"/>
    <lineage>
        <taxon>Bacteria</taxon>
        <taxon>Pseudomonadati</taxon>
        <taxon>Pseudomonadota</taxon>
        <taxon>Alphaproteobacteria</taxon>
        <taxon>Acetobacterales</taxon>
        <taxon>Acetobacteraceae</taxon>
        <taxon>Oecophyllibacter</taxon>
    </lineage>
</organism>
<dbReference type="GO" id="GO:0016787">
    <property type="term" value="F:hydrolase activity"/>
    <property type="evidence" value="ECO:0007669"/>
    <property type="project" value="UniProtKB-KW"/>
</dbReference>
<dbReference type="AlphaFoldDB" id="A0A506UMC5"/>
<evidence type="ECO:0000256" key="1">
    <source>
        <dbReference type="ARBA" id="ARBA00022801"/>
    </source>
</evidence>
<protein>
    <submittedName>
        <fullName evidence="3">Alpha/beta fold hydrolase</fullName>
    </submittedName>
</protein>
<dbReference type="SUPFAM" id="SSF53474">
    <property type="entry name" value="alpha/beta-Hydrolases"/>
    <property type="match status" value="1"/>
</dbReference>
<dbReference type="InterPro" id="IPR000073">
    <property type="entry name" value="AB_hydrolase_1"/>
</dbReference>
<dbReference type="InterPro" id="IPR000639">
    <property type="entry name" value="Epox_hydrolase-like"/>
</dbReference>
<feature type="domain" description="AB hydrolase-1" evidence="2">
    <location>
        <begin position="4"/>
        <end position="245"/>
    </location>
</feature>
<reference evidence="3 4" key="1">
    <citation type="submission" date="2019-03" db="EMBL/GenBank/DDBJ databases">
        <title>The complete genome sequence of Neokomagataea sp. Jb2 NBRC113641.</title>
        <authorList>
            <person name="Chua K.-O."/>
            <person name="Chan K.-G."/>
            <person name="See-Too W.-S."/>
        </authorList>
    </citation>
    <scope>NUCLEOTIDE SEQUENCE [LARGE SCALE GENOMIC DNA]</scope>
    <source>
        <strain evidence="3 4">Jb2</strain>
    </source>
</reference>
<sequence>MQKPAVVLLHGVFGRGRNLGQLARSLAPDFRVWAFDLRNHGDSPHGPVSYEAMAQDVLDTMTQLGLERACVLGHSMGGKTAMAMALLAPERVERLVVADIAPAPMHFGQRRLAQTLAALKFPVLRDRQEVRAFLLAALREMPGTASSDQAPDPALADWLGQNLAFGPTAPARWTIGMNQIAEGFAQIEDWPQALNQRCWKGPALFLRGGRSPYVSPDSWPAVKALFPNAMLQTLPDAGHWLHVEQPEAFNDAVRHFLLGPATSGGPTDSP</sequence>
<dbReference type="Proteomes" id="UP000315037">
    <property type="component" value="Unassembled WGS sequence"/>
</dbReference>
<accession>A0A506UMC5</accession>
<comment type="caution">
    <text evidence="3">The sequence shown here is derived from an EMBL/GenBank/DDBJ whole genome shotgun (WGS) entry which is preliminary data.</text>
</comment>
<dbReference type="PRINTS" id="PR00111">
    <property type="entry name" value="ABHYDROLASE"/>
</dbReference>
<gene>
    <name evidence="3" type="ORF">E3202_04970</name>
</gene>
<dbReference type="Pfam" id="PF00561">
    <property type="entry name" value="Abhydrolase_1"/>
    <property type="match status" value="1"/>
</dbReference>
<name>A0A506UMC5_9PROT</name>
<evidence type="ECO:0000259" key="2">
    <source>
        <dbReference type="Pfam" id="PF00561"/>
    </source>
</evidence>
<evidence type="ECO:0000313" key="4">
    <source>
        <dbReference type="Proteomes" id="UP000315037"/>
    </source>
</evidence>
<dbReference type="EMBL" id="SORZ01000002">
    <property type="protein sequence ID" value="TPW34497.1"/>
    <property type="molecule type" value="Genomic_DNA"/>
</dbReference>
<dbReference type="PANTHER" id="PTHR46118">
    <property type="entry name" value="PROTEIN ABHD11"/>
    <property type="match status" value="1"/>
</dbReference>
<dbReference type="InterPro" id="IPR029058">
    <property type="entry name" value="AB_hydrolase_fold"/>
</dbReference>
<dbReference type="PANTHER" id="PTHR46118:SF4">
    <property type="entry name" value="PROTEIN ABHD11"/>
    <property type="match status" value="1"/>
</dbReference>
<dbReference type="Gene3D" id="3.40.50.1820">
    <property type="entry name" value="alpha/beta hydrolase"/>
    <property type="match status" value="1"/>
</dbReference>
<keyword evidence="4" id="KW-1185">Reference proteome</keyword>
<keyword evidence="1 3" id="KW-0378">Hydrolase</keyword>
<proteinExistence type="predicted"/>
<evidence type="ECO:0000313" key="3">
    <source>
        <dbReference type="EMBL" id="TPW34497.1"/>
    </source>
</evidence>
<dbReference type="PRINTS" id="PR00412">
    <property type="entry name" value="EPOXHYDRLASE"/>
</dbReference>